<proteinExistence type="predicted"/>
<sequence>MTVVRDGVNMVIHIVNWNLNDTVAKEDYPFVKDKMKAILEGLVGVVPGLVSAKLIINPLESSNIEVALICELESVEALKGYQIHPAHVEAGKYVKTVVCDRRCLDYEA</sequence>
<dbReference type="PANTHER" id="PTHR37832">
    <property type="entry name" value="BLL2683 PROTEIN"/>
    <property type="match status" value="1"/>
</dbReference>
<dbReference type="STRING" id="99656.SAMN05421659_108177"/>
<evidence type="ECO:0000313" key="2">
    <source>
        <dbReference type="EMBL" id="SEW28762.1"/>
    </source>
</evidence>
<dbReference type="Pfam" id="PF07876">
    <property type="entry name" value="Dabb"/>
    <property type="match status" value="1"/>
</dbReference>
<dbReference type="Proteomes" id="UP000199701">
    <property type="component" value="Unassembled WGS sequence"/>
</dbReference>
<protein>
    <submittedName>
        <fullName evidence="2">Stress responsive A/B Barrel Domain</fullName>
    </submittedName>
</protein>
<dbReference type="InterPro" id="IPR011008">
    <property type="entry name" value="Dimeric_a/b-barrel"/>
</dbReference>
<dbReference type="RefSeq" id="WP_242941023.1">
    <property type="nucleotide sequence ID" value="NZ_FOJI01000008.1"/>
</dbReference>
<accession>A0A1I0QNI1</accession>
<dbReference type="PANTHER" id="PTHR37832:SF1">
    <property type="entry name" value="STRESS-RESPONSE A_B BARREL DOMAIN-CONTAINING PROTEIN"/>
    <property type="match status" value="1"/>
</dbReference>
<dbReference type="SUPFAM" id="SSF54909">
    <property type="entry name" value="Dimeric alpha+beta barrel"/>
    <property type="match status" value="1"/>
</dbReference>
<organism evidence="2 3">
    <name type="scientific">[Clostridium] fimetarium</name>
    <dbReference type="NCBI Taxonomy" id="99656"/>
    <lineage>
        <taxon>Bacteria</taxon>
        <taxon>Bacillati</taxon>
        <taxon>Bacillota</taxon>
        <taxon>Clostridia</taxon>
        <taxon>Lachnospirales</taxon>
        <taxon>Lachnospiraceae</taxon>
    </lineage>
</organism>
<dbReference type="SMART" id="SM00886">
    <property type="entry name" value="Dabb"/>
    <property type="match status" value="1"/>
</dbReference>
<dbReference type="InterPro" id="IPR013097">
    <property type="entry name" value="Dabb"/>
</dbReference>
<reference evidence="2 3" key="1">
    <citation type="submission" date="2016-10" db="EMBL/GenBank/DDBJ databases">
        <authorList>
            <person name="de Groot N.N."/>
        </authorList>
    </citation>
    <scope>NUCLEOTIDE SEQUENCE [LARGE SCALE GENOMIC DNA]</scope>
    <source>
        <strain evidence="2 3">DSM 9179</strain>
    </source>
</reference>
<dbReference type="Gene3D" id="3.30.70.100">
    <property type="match status" value="1"/>
</dbReference>
<evidence type="ECO:0000313" key="3">
    <source>
        <dbReference type="Proteomes" id="UP000199701"/>
    </source>
</evidence>
<evidence type="ECO:0000259" key="1">
    <source>
        <dbReference type="PROSITE" id="PS51502"/>
    </source>
</evidence>
<dbReference type="PROSITE" id="PS51502">
    <property type="entry name" value="S_R_A_B_BARREL"/>
    <property type="match status" value="1"/>
</dbReference>
<dbReference type="AlphaFoldDB" id="A0A1I0QNI1"/>
<feature type="domain" description="Stress-response A/B barrel" evidence="1">
    <location>
        <begin position="11"/>
        <end position="106"/>
    </location>
</feature>
<dbReference type="EMBL" id="FOJI01000008">
    <property type="protein sequence ID" value="SEW28762.1"/>
    <property type="molecule type" value="Genomic_DNA"/>
</dbReference>
<keyword evidence="3" id="KW-1185">Reference proteome</keyword>
<name>A0A1I0QNI1_9FIRM</name>
<gene>
    <name evidence="2" type="ORF">SAMN05421659_108177</name>
</gene>